<dbReference type="SUPFAM" id="SSF56672">
    <property type="entry name" value="DNA/RNA polymerases"/>
    <property type="match status" value="1"/>
</dbReference>
<dbReference type="EMBL" id="OIVN01002820">
    <property type="protein sequence ID" value="SPD06696.1"/>
    <property type="molecule type" value="Genomic_DNA"/>
</dbReference>
<evidence type="ECO:0000256" key="1">
    <source>
        <dbReference type="SAM" id="MobiDB-lite"/>
    </source>
</evidence>
<feature type="region of interest" description="Disordered" evidence="1">
    <location>
        <begin position="55"/>
        <end position="150"/>
    </location>
</feature>
<evidence type="ECO:0000259" key="2">
    <source>
        <dbReference type="Pfam" id="PF07727"/>
    </source>
</evidence>
<evidence type="ECO:0000313" key="3">
    <source>
        <dbReference type="EMBL" id="SPD06696.1"/>
    </source>
</evidence>
<dbReference type="CDD" id="cd09272">
    <property type="entry name" value="RNase_HI_RT_Ty1"/>
    <property type="match status" value="1"/>
</dbReference>
<feature type="domain" description="Reverse transcriptase Ty1/copia-type" evidence="2">
    <location>
        <begin position="215"/>
        <end position="288"/>
    </location>
</feature>
<reference evidence="3" key="1">
    <citation type="submission" date="2018-02" db="EMBL/GenBank/DDBJ databases">
        <authorList>
            <person name="Cohen D.B."/>
            <person name="Kent A.D."/>
        </authorList>
    </citation>
    <scope>NUCLEOTIDE SEQUENCE</scope>
</reference>
<feature type="compositionally biased region" description="Basic and acidic residues" evidence="1">
    <location>
        <begin position="108"/>
        <end position="121"/>
    </location>
</feature>
<accession>A0A2N9GWF8</accession>
<dbReference type="InterPro" id="IPR013103">
    <property type="entry name" value="RVT_2"/>
</dbReference>
<dbReference type="InterPro" id="IPR043502">
    <property type="entry name" value="DNA/RNA_pol_sf"/>
</dbReference>
<gene>
    <name evidence="3" type="ORF">FSB_LOCUS34578</name>
</gene>
<sequence length="592" mass="65945">MIQSISTAGPCTVQIRGQASPSHRLNFQHNPQAHTVPTRVPALHHTDQILSTPLQPKQHLPESKPLQPYGSTIQPTPQAQLHPQPETRPILDPSTQAHTPPSPTHSLTTKDLEPSPTREDYPTPENTEHSNSLSTLNPAAPPLLPTHPMTTRSKNQIIQPKVHTDGTVRYPVSKALLAVAEVSSVDTEPTCFTSAVKNPVWRAAMNLEFDALLKNQTWQLVPPHSSHNLIGCKWVFRTKRKADGSVERHKARLVAKGFHQQPGVDFDETYNPVIKPTTVRTVLSIAISSVIPNPQGAMLSQQRYILDLLTRTKMVDAKPVTTPMASSTNLSAFDGEPFPDHTLFRSTVGALQYLSLTRPDIAFCVNKLSQFMHKPTLLHWQSVKRLLRYLKFTIHFGIQIYCNSDTSIHAFSDADWAGSKDDRRSTGSYCVFLGRNLISWSCKKQATVARSSTEAEYKALANAAAEVKWLQSLLLELGFSKSTSPILWCDNIGATYLSSNPIFHARTKHIEIDFHFVRDMVAAKTLDVRFVSTHDQLADLLTKPISSSRFSLLRSKLNVLPIPFSLRGRVKDLDKQAPKNKITANADKDKVK</sequence>
<protein>
    <recommendedName>
        <fullName evidence="2">Reverse transcriptase Ty1/copia-type domain-containing protein</fullName>
    </recommendedName>
</protein>
<proteinExistence type="predicted"/>
<dbReference type="PANTHER" id="PTHR11439:SF450">
    <property type="entry name" value="REVERSE TRANSCRIPTASE TY1_COPIA-TYPE DOMAIN-CONTAINING PROTEIN"/>
    <property type="match status" value="1"/>
</dbReference>
<feature type="compositionally biased region" description="Polar residues" evidence="1">
    <location>
        <begin position="69"/>
        <end position="81"/>
    </location>
</feature>
<organism evidence="3">
    <name type="scientific">Fagus sylvatica</name>
    <name type="common">Beechnut</name>
    <dbReference type="NCBI Taxonomy" id="28930"/>
    <lineage>
        <taxon>Eukaryota</taxon>
        <taxon>Viridiplantae</taxon>
        <taxon>Streptophyta</taxon>
        <taxon>Embryophyta</taxon>
        <taxon>Tracheophyta</taxon>
        <taxon>Spermatophyta</taxon>
        <taxon>Magnoliopsida</taxon>
        <taxon>eudicotyledons</taxon>
        <taxon>Gunneridae</taxon>
        <taxon>Pentapetalae</taxon>
        <taxon>rosids</taxon>
        <taxon>fabids</taxon>
        <taxon>Fagales</taxon>
        <taxon>Fagaceae</taxon>
        <taxon>Fagus</taxon>
    </lineage>
</organism>
<dbReference type="Pfam" id="PF07727">
    <property type="entry name" value="RVT_2"/>
    <property type="match status" value="1"/>
</dbReference>
<name>A0A2N9GWF8_FAGSY</name>
<dbReference type="PANTHER" id="PTHR11439">
    <property type="entry name" value="GAG-POL-RELATED RETROTRANSPOSON"/>
    <property type="match status" value="1"/>
</dbReference>
<dbReference type="AlphaFoldDB" id="A0A2N9GWF8"/>